<feature type="transmembrane region" description="Helical" evidence="10">
    <location>
        <begin position="135"/>
        <end position="153"/>
    </location>
</feature>
<evidence type="ECO:0000256" key="3">
    <source>
        <dbReference type="ARBA" id="ARBA00022106"/>
    </source>
</evidence>
<evidence type="ECO:0000256" key="2">
    <source>
        <dbReference type="ARBA" id="ARBA00008417"/>
    </source>
</evidence>
<dbReference type="PANTHER" id="PTHR43823:SF3">
    <property type="entry name" value="MULTIDRUG EXPORT PROTEIN MEPA"/>
    <property type="match status" value="1"/>
</dbReference>
<evidence type="ECO:0000256" key="8">
    <source>
        <dbReference type="ARBA" id="ARBA00023136"/>
    </source>
</evidence>
<feature type="transmembrane region" description="Helical" evidence="10">
    <location>
        <begin position="165"/>
        <end position="186"/>
    </location>
</feature>
<feature type="transmembrane region" description="Helical" evidence="10">
    <location>
        <begin position="20"/>
        <end position="37"/>
    </location>
</feature>
<feature type="transmembrane region" description="Helical" evidence="10">
    <location>
        <begin position="355"/>
        <end position="376"/>
    </location>
</feature>
<dbReference type="InterPro" id="IPR002528">
    <property type="entry name" value="MATE_fam"/>
</dbReference>
<feature type="transmembrane region" description="Helical" evidence="10">
    <location>
        <begin position="93"/>
        <end position="115"/>
    </location>
</feature>
<keyword evidence="9" id="KW-0046">Antibiotic resistance</keyword>
<keyword evidence="12" id="KW-1185">Reference proteome</keyword>
<dbReference type="CDD" id="cd13143">
    <property type="entry name" value="MATE_MepA_like"/>
    <property type="match status" value="1"/>
</dbReference>
<feature type="transmembrane region" description="Helical" evidence="10">
    <location>
        <begin position="192"/>
        <end position="211"/>
    </location>
</feature>
<dbReference type="NCBIfam" id="TIGR00797">
    <property type="entry name" value="matE"/>
    <property type="match status" value="1"/>
</dbReference>
<evidence type="ECO:0000313" key="11">
    <source>
        <dbReference type="EMBL" id="WBW50166.1"/>
    </source>
</evidence>
<evidence type="ECO:0000256" key="5">
    <source>
        <dbReference type="ARBA" id="ARBA00022475"/>
    </source>
</evidence>
<evidence type="ECO:0000256" key="4">
    <source>
        <dbReference type="ARBA" id="ARBA00022448"/>
    </source>
</evidence>
<gene>
    <name evidence="11" type="ORF">O6R05_00985</name>
</gene>
<dbReference type="PANTHER" id="PTHR43823">
    <property type="entry name" value="SPORULATION PROTEIN YKVU"/>
    <property type="match status" value="1"/>
</dbReference>
<keyword evidence="7 10" id="KW-1133">Transmembrane helix</keyword>
<reference evidence="11 12" key="1">
    <citation type="submission" date="2023-01" db="EMBL/GenBank/DDBJ databases">
        <authorList>
            <person name="Lee S.H."/>
            <person name="Jung H.S."/>
            <person name="Yun J.U."/>
        </authorList>
    </citation>
    <scope>NUCLEOTIDE SEQUENCE [LARGE SCALE GENOMIC DNA]</scope>
    <source>
        <strain evidence="11 12">CBA3646</strain>
    </source>
</reference>
<evidence type="ECO:0000256" key="6">
    <source>
        <dbReference type="ARBA" id="ARBA00022692"/>
    </source>
</evidence>
<feature type="transmembrane region" description="Helical" evidence="10">
    <location>
        <begin position="396"/>
        <end position="416"/>
    </location>
</feature>
<dbReference type="Pfam" id="PF01554">
    <property type="entry name" value="MatE"/>
    <property type="match status" value="2"/>
</dbReference>
<dbReference type="InterPro" id="IPR045070">
    <property type="entry name" value="MATE_MepA-like"/>
</dbReference>
<keyword evidence="5" id="KW-1003">Cell membrane</keyword>
<organism evidence="11 12">
    <name type="scientific">Peptoniphilus equinus</name>
    <dbReference type="NCBI Taxonomy" id="3016343"/>
    <lineage>
        <taxon>Bacteria</taxon>
        <taxon>Bacillati</taxon>
        <taxon>Bacillota</taxon>
        <taxon>Tissierellia</taxon>
        <taxon>Tissierellales</taxon>
        <taxon>Peptoniphilaceae</taxon>
        <taxon>Peptoniphilus</taxon>
    </lineage>
</organism>
<name>A0ABY7QTQ0_9FIRM</name>
<keyword evidence="4" id="KW-0813">Transport</keyword>
<sequence>MTTNYNELETEPVGKLIDKFALSTIPAMLITHIYNAVDTYFIGSINTQASAAVGVAMSAMAIMQAVGFFFGQGSANSISLHLGHRDLKAASRIASFGFFAAVFSGLLILLLGNIFVTELAYALGSTPTVLPYATAYLSIIFFGAPYQCATLVLNNQLRSQGKAFYAMVGLMTGGVLNIFLDPLFIYTFDMGIAGAALATILSQLVSFTILFHNHKKFDVHLSIKRLKVNSENFNEIVGGGLPSLVRQSVNAVGVLAMNHAAGVYGDAAIAAVSIVGRITLLANAVIIGMGHAFQPICGYNYGAGNYQRVLQGFTYIVKRAVVYFALVSVLLFVFSPQVIDIFIDDPQVIEIGAKTLRFSAAVMAFSSLFMLCTMLMQTIRLAKESSFLSFMRTGGFLIPLVFFLSAKLGILGIQIAQPVSDLLSTAIAVVMTKPLIDSLRRGVPYEKHS</sequence>
<dbReference type="PIRSF" id="PIRSF006603">
    <property type="entry name" value="DinF"/>
    <property type="match status" value="1"/>
</dbReference>
<dbReference type="RefSeq" id="WP_271191697.1">
    <property type="nucleotide sequence ID" value="NZ_CP115667.1"/>
</dbReference>
<evidence type="ECO:0000256" key="1">
    <source>
        <dbReference type="ARBA" id="ARBA00004651"/>
    </source>
</evidence>
<dbReference type="InterPro" id="IPR051327">
    <property type="entry name" value="MATE_MepA_subfamily"/>
</dbReference>
<dbReference type="EMBL" id="CP115667">
    <property type="protein sequence ID" value="WBW50166.1"/>
    <property type="molecule type" value="Genomic_DNA"/>
</dbReference>
<evidence type="ECO:0000256" key="7">
    <source>
        <dbReference type="ARBA" id="ARBA00022989"/>
    </source>
</evidence>
<evidence type="ECO:0000313" key="12">
    <source>
        <dbReference type="Proteomes" id="UP001210339"/>
    </source>
</evidence>
<protein>
    <recommendedName>
        <fullName evidence="3">Multidrug export protein MepA</fullName>
    </recommendedName>
</protein>
<comment type="subcellular location">
    <subcellularLocation>
        <location evidence="1">Cell membrane</location>
        <topology evidence="1">Multi-pass membrane protein</topology>
    </subcellularLocation>
</comment>
<proteinExistence type="inferred from homology"/>
<feature type="transmembrane region" description="Helical" evidence="10">
    <location>
        <begin position="49"/>
        <end position="72"/>
    </location>
</feature>
<feature type="transmembrane region" description="Helical" evidence="10">
    <location>
        <begin position="320"/>
        <end position="343"/>
    </location>
</feature>
<dbReference type="Proteomes" id="UP001210339">
    <property type="component" value="Chromosome"/>
</dbReference>
<comment type="similarity">
    <text evidence="2">Belongs to the multi antimicrobial extrusion (MATE) (TC 2.A.66.1) family. MepA subfamily.</text>
</comment>
<keyword evidence="6 10" id="KW-0812">Transmembrane</keyword>
<keyword evidence="8 10" id="KW-0472">Membrane</keyword>
<evidence type="ECO:0000256" key="9">
    <source>
        <dbReference type="ARBA" id="ARBA00023251"/>
    </source>
</evidence>
<evidence type="ECO:0000256" key="10">
    <source>
        <dbReference type="SAM" id="Phobius"/>
    </source>
</evidence>
<accession>A0ABY7QTQ0</accession>
<dbReference type="InterPro" id="IPR048279">
    <property type="entry name" value="MdtK-like"/>
</dbReference>